<dbReference type="InterPro" id="IPR036397">
    <property type="entry name" value="RNaseH_sf"/>
</dbReference>
<dbReference type="GO" id="GO:1990923">
    <property type="term" value="C:PET complex"/>
    <property type="evidence" value="ECO:0007669"/>
    <property type="project" value="TreeGrafter"/>
</dbReference>
<dbReference type="GeneID" id="108006692"/>
<keyword evidence="1" id="KW-1185">Reference proteome</keyword>
<dbReference type="Proteomes" id="UP001652628">
    <property type="component" value="Chromosome 3"/>
</dbReference>
<sequence length="289" mass="32754">MSDSEGNESFSSALETPQVDIRYPLGKGEVESLRKKLDRIVLIQQTDSKYHKAVEDMKDQTSISLLVEPSFYGRHQATSVLAVATANDTYIFDIKALGCIFPEVARILEAEQPRKVVHYSHRIADHMRHKHRLTLGGICDSFVALCLARQERSPCSLPEAISLVLGLPMEDLVCEEVIGAIESRRNFTARPLTRSQLRYMAKMVQLQHLMHDRLIYGSICAEVQRMSLEFSHNYSGFTSCDVAINMGPSSRFGFHLIDPSYKMTDDRGITLPTPDEIDRQELEHIKSRK</sequence>
<dbReference type="InterPro" id="IPR052144">
    <property type="entry name" value="piRNA_biogenesis_EXD1"/>
</dbReference>
<dbReference type="RefSeq" id="XP_016925720.4">
    <property type="nucleotide sequence ID" value="XM_017070231.4"/>
</dbReference>
<dbReference type="GO" id="GO:0003676">
    <property type="term" value="F:nucleic acid binding"/>
    <property type="evidence" value="ECO:0007669"/>
    <property type="project" value="InterPro"/>
</dbReference>
<evidence type="ECO:0000313" key="2">
    <source>
        <dbReference type="RefSeq" id="XP_016925720.4"/>
    </source>
</evidence>
<dbReference type="Gene3D" id="3.30.420.10">
    <property type="entry name" value="Ribonuclease H-like superfamily/Ribonuclease H"/>
    <property type="match status" value="1"/>
</dbReference>
<protein>
    <submittedName>
        <fullName evidence="2 3">Protein Exd1 homolog</fullName>
    </submittedName>
</protein>
<dbReference type="InterPro" id="IPR012337">
    <property type="entry name" value="RNaseH-like_sf"/>
</dbReference>
<organism evidence="1 3">
    <name type="scientific">Drosophila suzukii</name>
    <name type="common">Spotted-wing drosophila fruit fly</name>
    <dbReference type="NCBI Taxonomy" id="28584"/>
    <lineage>
        <taxon>Eukaryota</taxon>
        <taxon>Metazoa</taxon>
        <taxon>Ecdysozoa</taxon>
        <taxon>Arthropoda</taxon>
        <taxon>Hexapoda</taxon>
        <taxon>Insecta</taxon>
        <taxon>Pterygota</taxon>
        <taxon>Neoptera</taxon>
        <taxon>Endopterygota</taxon>
        <taxon>Diptera</taxon>
        <taxon>Brachycera</taxon>
        <taxon>Muscomorpha</taxon>
        <taxon>Ephydroidea</taxon>
        <taxon>Drosophilidae</taxon>
        <taxon>Drosophila</taxon>
        <taxon>Sophophora</taxon>
    </lineage>
</organism>
<name>A0AB40A5P3_DROSZ</name>
<accession>A0AB40A5P3</accession>
<dbReference type="SUPFAM" id="SSF53098">
    <property type="entry name" value="Ribonuclease H-like"/>
    <property type="match status" value="1"/>
</dbReference>
<reference evidence="2 3" key="1">
    <citation type="submission" date="2025-05" db="UniProtKB">
        <authorList>
            <consortium name="RefSeq"/>
        </authorList>
    </citation>
    <scope>IDENTIFICATION</scope>
</reference>
<dbReference type="AlphaFoldDB" id="A0AB40A5P3"/>
<evidence type="ECO:0000313" key="3">
    <source>
        <dbReference type="RefSeq" id="XP_036672005.3"/>
    </source>
</evidence>
<proteinExistence type="predicted"/>
<evidence type="ECO:0000313" key="1">
    <source>
        <dbReference type="Proteomes" id="UP001652628"/>
    </source>
</evidence>
<gene>
    <name evidence="2 3" type="primary">LOC108006692</name>
</gene>
<dbReference type="RefSeq" id="XP_036672005.3">
    <property type="nucleotide sequence ID" value="XM_036816110.3"/>
</dbReference>
<dbReference type="GO" id="GO:0034587">
    <property type="term" value="P:piRNA processing"/>
    <property type="evidence" value="ECO:0007669"/>
    <property type="project" value="TreeGrafter"/>
</dbReference>
<dbReference type="PANTHER" id="PTHR46628:SF1">
    <property type="entry name" value="PIRNA BIOGENESIS PROTEIN EXD1"/>
    <property type="match status" value="1"/>
</dbReference>
<dbReference type="PANTHER" id="PTHR46628">
    <property type="entry name" value="PIRNA BIOGENESIS PROTEIN EXD1"/>
    <property type="match status" value="1"/>
</dbReference>